<name>A0AAV7LBD1_PLEWA</name>
<comment type="caution">
    <text evidence="1">The sequence shown here is derived from an EMBL/GenBank/DDBJ whole genome shotgun (WGS) entry which is preliminary data.</text>
</comment>
<proteinExistence type="predicted"/>
<accession>A0AAV7LBD1</accession>
<protein>
    <submittedName>
        <fullName evidence="1">Uncharacterized protein</fullName>
    </submittedName>
</protein>
<keyword evidence="2" id="KW-1185">Reference proteome</keyword>
<dbReference type="EMBL" id="JANPWB010000015">
    <property type="protein sequence ID" value="KAJ1088936.1"/>
    <property type="molecule type" value="Genomic_DNA"/>
</dbReference>
<sequence>MGGIVQAEEVVLRGRDGSNYCESPEHTPTFFRSNSVSGCKVKLLPELGMERASEVSKALPVVQKQVQRGTVKFPRRLGGSFQQRVVSRGRGVSEHGAVTGLDRLGPGLAVRIRFLESARRSEADFKLYPL</sequence>
<gene>
    <name evidence="1" type="ORF">NDU88_002090</name>
</gene>
<dbReference type="Proteomes" id="UP001066276">
    <property type="component" value="Chromosome 11"/>
</dbReference>
<evidence type="ECO:0000313" key="2">
    <source>
        <dbReference type="Proteomes" id="UP001066276"/>
    </source>
</evidence>
<dbReference type="AlphaFoldDB" id="A0AAV7LBD1"/>
<organism evidence="1 2">
    <name type="scientific">Pleurodeles waltl</name>
    <name type="common">Iberian ribbed newt</name>
    <dbReference type="NCBI Taxonomy" id="8319"/>
    <lineage>
        <taxon>Eukaryota</taxon>
        <taxon>Metazoa</taxon>
        <taxon>Chordata</taxon>
        <taxon>Craniata</taxon>
        <taxon>Vertebrata</taxon>
        <taxon>Euteleostomi</taxon>
        <taxon>Amphibia</taxon>
        <taxon>Batrachia</taxon>
        <taxon>Caudata</taxon>
        <taxon>Salamandroidea</taxon>
        <taxon>Salamandridae</taxon>
        <taxon>Pleurodelinae</taxon>
        <taxon>Pleurodeles</taxon>
    </lineage>
</organism>
<evidence type="ECO:0000313" key="1">
    <source>
        <dbReference type="EMBL" id="KAJ1088936.1"/>
    </source>
</evidence>
<reference evidence="1" key="1">
    <citation type="journal article" date="2022" name="bioRxiv">
        <title>Sequencing and chromosome-scale assembly of the giantPleurodeles waltlgenome.</title>
        <authorList>
            <person name="Brown T."/>
            <person name="Elewa A."/>
            <person name="Iarovenko S."/>
            <person name="Subramanian E."/>
            <person name="Araus A.J."/>
            <person name="Petzold A."/>
            <person name="Susuki M."/>
            <person name="Suzuki K.-i.T."/>
            <person name="Hayashi T."/>
            <person name="Toyoda A."/>
            <person name="Oliveira C."/>
            <person name="Osipova E."/>
            <person name="Leigh N.D."/>
            <person name="Simon A."/>
            <person name="Yun M.H."/>
        </authorList>
    </citation>
    <scope>NUCLEOTIDE SEQUENCE</scope>
    <source>
        <strain evidence="1">20211129_DDA</strain>
        <tissue evidence="1">Liver</tissue>
    </source>
</reference>